<evidence type="ECO:0000256" key="3">
    <source>
        <dbReference type="ARBA" id="ARBA00022692"/>
    </source>
</evidence>
<keyword evidence="7" id="KW-0472">Membrane</keyword>
<dbReference type="WBParaSite" id="PSU_v2.g16766.t1">
    <property type="protein sequence ID" value="PSU_v2.g16766.t1"/>
    <property type="gene ID" value="PSU_v2.g16766"/>
</dbReference>
<organism evidence="8 9">
    <name type="scientific">Panagrolaimus superbus</name>
    <dbReference type="NCBI Taxonomy" id="310955"/>
    <lineage>
        <taxon>Eukaryota</taxon>
        <taxon>Metazoa</taxon>
        <taxon>Ecdysozoa</taxon>
        <taxon>Nematoda</taxon>
        <taxon>Chromadorea</taxon>
        <taxon>Rhabditida</taxon>
        <taxon>Tylenchina</taxon>
        <taxon>Panagrolaimomorpha</taxon>
        <taxon>Panagrolaimoidea</taxon>
        <taxon>Panagrolaimidae</taxon>
        <taxon>Panagrolaimus</taxon>
    </lineage>
</organism>
<dbReference type="PANTHER" id="PTHR21508:SF5">
    <property type="entry name" value="MITOGUARDIN"/>
    <property type="match status" value="1"/>
</dbReference>
<dbReference type="Pfam" id="PF10265">
    <property type="entry name" value="Miga"/>
    <property type="match status" value="1"/>
</dbReference>
<evidence type="ECO:0000256" key="4">
    <source>
        <dbReference type="ARBA" id="ARBA00022787"/>
    </source>
</evidence>
<keyword evidence="3" id="KW-0812">Transmembrane</keyword>
<keyword evidence="5" id="KW-1133">Transmembrane helix</keyword>
<keyword evidence="6" id="KW-0496">Mitochondrion</keyword>
<comment type="subcellular location">
    <subcellularLocation>
        <location evidence="1">Mitochondrion outer membrane</location>
    </subcellularLocation>
</comment>
<name>A0A914YHI2_9BILA</name>
<dbReference type="InterPro" id="IPR019392">
    <property type="entry name" value="Miga"/>
</dbReference>
<evidence type="ECO:0000256" key="6">
    <source>
        <dbReference type="ARBA" id="ARBA00023128"/>
    </source>
</evidence>
<evidence type="ECO:0000313" key="8">
    <source>
        <dbReference type="Proteomes" id="UP000887577"/>
    </source>
</evidence>
<keyword evidence="8" id="KW-1185">Reference proteome</keyword>
<evidence type="ECO:0000256" key="5">
    <source>
        <dbReference type="ARBA" id="ARBA00022989"/>
    </source>
</evidence>
<comment type="similarity">
    <text evidence="2">Belongs to the mitoguardin family.</text>
</comment>
<evidence type="ECO:0000313" key="9">
    <source>
        <dbReference type="WBParaSite" id="PSU_v2.g16766.t1"/>
    </source>
</evidence>
<dbReference type="GO" id="GO:0008053">
    <property type="term" value="P:mitochondrial fusion"/>
    <property type="evidence" value="ECO:0007669"/>
    <property type="project" value="InterPro"/>
</dbReference>
<reference evidence="9" key="1">
    <citation type="submission" date="2022-11" db="UniProtKB">
        <authorList>
            <consortium name="WormBaseParasite"/>
        </authorList>
    </citation>
    <scope>IDENTIFICATION</scope>
</reference>
<proteinExistence type="inferred from homology"/>
<evidence type="ECO:0000256" key="2">
    <source>
        <dbReference type="ARBA" id="ARBA00008969"/>
    </source>
</evidence>
<evidence type="ECO:0000256" key="1">
    <source>
        <dbReference type="ARBA" id="ARBA00004294"/>
    </source>
</evidence>
<keyword evidence="4" id="KW-1000">Mitochondrion outer membrane</keyword>
<sequence>MSGIIKSISWPPSRRVIVILAGVVGSATVYGIWKRWSENSTHRRISRLPDQIEAFDSLETTILYLEKLLSDLEKVKHDSESQRNRYELIHSILIRLKGAKSDFEKFRRNDFGARDVATENIARTLWFSAQTPRASTLSVLSDDSFVSAVEEFATQSLADFESNSISIDFAELAFYKEGIAEVQLGNVKVRKVRTEFCGCDSDDDFLAKVYCLRKAFDKILENERTRQWLIQQGKIIFADLMRQDNKNPADFLTAYDKLMDYLTDSNNYERTKKELEMRKVEAVNIWDVLLDFVLLDSFDDLRKPPSSMVALFRNNFLSRSLKESTLNNLVWSMIKYKRQKLVEKDGFVSHFYDVSQIVSPMLIYAFIGDGPKTFQELCLYFKESVYSFVAEIFNLQKVRYTTIDDLAEDLQRLLENRLETLYVKITTELIPA</sequence>
<dbReference type="GO" id="GO:0005741">
    <property type="term" value="C:mitochondrial outer membrane"/>
    <property type="evidence" value="ECO:0007669"/>
    <property type="project" value="UniProtKB-SubCell"/>
</dbReference>
<accession>A0A914YHI2</accession>
<dbReference type="Proteomes" id="UP000887577">
    <property type="component" value="Unplaced"/>
</dbReference>
<dbReference type="AlphaFoldDB" id="A0A914YHI2"/>
<evidence type="ECO:0000256" key="7">
    <source>
        <dbReference type="ARBA" id="ARBA00023136"/>
    </source>
</evidence>
<dbReference type="PANTHER" id="PTHR21508">
    <property type="entry name" value="MITOGUARDIN"/>
    <property type="match status" value="1"/>
</dbReference>
<protein>
    <submittedName>
        <fullName evidence="9">Uncharacterized protein</fullName>
    </submittedName>
</protein>